<comment type="caution">
    <text evidence="7">The sequence shown here is derived from an EMBL/GenBank/DDBJ whole genome shotgun (WGS) entry which is preliminary data.</text>
</comment>
<dbReference type="FunFam" id="1.10.10.10:FF:000001">
    <property type="entry name" value="LysR family transcriptional regulator"/>
    <property type="match status" value="1"/>
</dbReference>
<dbReference type="Pfam" id="PF00126">
    <property type="entry name" value="HTH_1"/>
    <property type="match status" value="1"/>
</dbReference>
<dbReference type="Gene3D" id="1.10.10.10">
    <property type="entry name" value="Winged helix-like DNA-binding domain superfamily/Winged helix DNA-binding domain"/>
    <property type="match status" value="1"/>
</dbReference>
<evidence type="ECO:0000256" key="5">
    <source>
        <dbReference type="SAM" id="Coils"/>
    </source>
</evidence>
<dbReference type="RefSeq" id="WP_245897975.1">
    <property type="nucleotide sequence ID" value="NZ_QKZV01000002.1"/>
</dbReference>
<dbReference type="SUPFAM" id="SSF46785">
    <property type="entry name" value="Winged helix' DNA-binding domain"/>
    <property type="match status" value="1"/>
</dbReference>
<evidence type="ECO:0000256" key="1">
    <source>
        <dbReference type="ARBA" id="ARBA00009437"/>
    </source>
</evidence>
<evidence type="ECO:0000313" key="8">
    <source>
        <dbReference type="Proteomes" id="UP000249720"/>
    </source>
</evidence>
<dbReference type="SUPFAM" id="SSF53850">
    <property type="entry name" value="Periplasmic binding protein-like II"/>
    <property type="match status" value="1"/>
</dbReference>
<dbReference type="Proteomes" id="UP000249720">
    <property type="component" value="Unassembled WGS sequence"/>
</dbReference>
<keyword evidence="2" id="KW-0805">Transcription regulation</keyword>
<sequence length="317" mass="36201">MPAVLVLNKRENEYIHGMFDFRLQVFYTVAKRLNFTKAANALFITQPAVTKHIQELEQHFQLKLFERTGNQIQLTAAGEVLLQHTEQLLALYRNMEEEMNDLANRHQGLLKLGASSTVAQYVIPPLLAGFHKKYPNIEIALHNGNTEQIEQALTNKEIDLGIIEGHSKNKLIKYTSFLDDEIVLITNAQNATAKKIISKPEELKQLPLLLREHGSGTLEVILHALQPFNIKLSHLNVEMQLGSTESIKTYLMHSNCYAFISVHAIQSELQNNVFKRVEVKFLEIKRPFYLIHLHGQPNNSTNLFMRFASKQQPISGK</sequence>
<evidence type="ECO:0000256" key="4">
    <source>
        <dbReference type="ARBA" id="ARBA00023163"/>
    </source>
</evidence>
<dbReference type="PROSITE" id="PS50931">
    <property type="entry name" value="HTH_LYSR"/>
    <property type="match status" value="1"/>
</dbReference>
<reference evidence="7 8" key="1">
    <citation type="submission" date="2018-06" db="EMBL/GenBank/DDBJ databases">
        <title>Genomic Encyclopedia of Archaeal and Bacterial Type Strains, Phase II (KMG-II): from individual species to whole genera.</title>
        <authorList>
            <person name="Goeker M."/>
        </authorList>
    </citation>
    <scope>NUCLEOTIDE SEQUENCE [LARGE SCALE GENOMIC DNA]</scope>
    <source>
        <strain evidence="7 8">DSM 23241</strain>
    </source>
</reference>
<organism evidence="7 8">
    <name type="scientific">Hydrotalea sandarakina</name>
    <dbReference type="NCBI Taxonomy" id="1004304"/>
    <lineage>
        <taxon>Bacteria</taxon>
        <taxon>Pseudomonadati</taxon>
        <taxon>Bacteroidota</taxon>
        <taxon>Chitinophagia</taxon>
        <taxon>Chitinophagales</taxon>
        <taxon>Chitinophagaceae</taxon>
        <taxon>Hydrotalea</taxon>
    </lineage>
</organism>
<keyword evidence="5" id="KW-0175">Coiled coil</keyword>
<evidence type="ECO:0000256" key="3">
    <source>
        <dbReference type="ARBA" id="ARBA00023125"/>
    </source>
</evidence>
<evidence type="ECO:0000313" key="7">
    <source>
        <dbReference type="EMBL" id="PZX64722.1"/>
    </source>
</evidence>
<evidence type="ECO:0000259" key="6">
    <source>
        <dbReference type="PROSITE" id="PS50931"/>
    </source>
</evidence>
<keyword evidence="8" id="KW-1185">Reference proteome</keyword>
<keyword evidence="4" id="KW-0804">Transcription</keyword>
<dbReference type="PANTHER" id="PTHR30126">
    <property type="entry name" value="HTH-TYPE TRANSCRIPTIONAL REGULATOR"/>
    <property type="match status" value="1"/>
</dbReference>
<dbReference type="Pfam" id="PF03466">
    <property type="entry name" value="LysR_substrate"/>
    <property type="match status" value="1"/>
</dbReference>
<gene>
    <name evidence="7" type="ORF">LX80_00923</name>
</gene>
<dbReference type="Gene3D" id="3.40.190.290">
    <property type="match status" value="1"/>
</dbReference>
<feature type="domain" description="HTH lysR-type" evidence="6">
    <location>
        <begin position="23"/>
        <end position="75"/>
    </location>
</feature>
<dbReference type="PANTHER" id="PTHR30126:SF39">
    <property type="entry name" value="HTH-TYPE TRANSCRIPTIONAL REGULATOR CYSL"/>
    <property type="match status" value="1"/>
</dbReference>
<dbReference type="InterPro" id="IPR036390">
    <property type="entry name" value="WH_DNA-bd_sf"/>
</dbReference>
<dbReference type="GO" id="GO:0003700">
    <property type="term" value="F:DNA-binding transcription factor activity"/>
    <property type="evidence" value="ECO:0007669"/>
    <property type="project" value="InterPro"/>
</dbReference>
<protein>
    <submittedName>
        <fullName evidence="7">DNA-binding transcriptional LysR family regulator</fullName>
    </submittedName>
</protein>
<dbReference type="InterPro" id="IPR000847">
    <property type="entry name" value="LysR_HTH_N"/>
</dbReference>
<comment type="similarity">
    <text evidence="1">Belongs to the LysR transcriptional regulatory family.</text>
</comment>
<dbReference type="GO" id="GO:0000976">
    <property type="term" value="F:transcription cis-regulatory region binding"/>
    <property type="evidence" value="ECO:0007669"/>
    <property type="project" value="TreeGrafter"/>
</dbReference>
<keyword evidence="3 7" id="KW-0238">DNA-binding</keyword>
<accession>A0A2W7TNI2</accession>
<dbReference type="InterPro" id="IPR005119">
    <property type="entry name" value="LysR_subst-bd"/>
</dbReference>
<dbReference type="CDD" id="cd08420">
    <property type="entry name" value="PBP2_CysL_like"/>
    <property type="match status" value="1"/>
</dbReference>
<dbReference type="EMBL" id="QKZV01000002">
    <property type="protein sequence ID" value="PZX64722.1"/>
    <property type="molecule type" value="Genomic_DNA"/>
</dbReference>
<dbReference type="PRINTS" id="PR00039">
    <property type="entry name" value="HTHLYSR"/>
</dbReference>
<evidence type="ECO:0000256" key="2">
    <source>
        <dbReference type="ARBA" id="ARBA00023015"/>
    </source>
</evidence>
<name>A0A2W7TNI2_9BACT</name>
<proteinExistence type="inferred from homology"/>
<dbReference type="AlphaFoldDB" id="A0A2W7TNI2"/>
<dbReference type="InterPro" id="IPR036388">
    <property type="entry name" value="WH-like_DNA-bd_sf"/>
</dbReference>
<feature type="coiled-coil region" evidence="5">
    <location>
        <begin position="85"/>
        <end position="112"/>
    </location>
</feature>